<reference evidence="2 3" key="2">
    <citation type="submission" date="2018-12" db="EMBL/GenBank/DDBJ databases">
        <title>Rhizobacter gummiphilus sp. nov., a rubber-degrading bacterium isolated from the soil of a botanical garden in Japan.</title>
        <authorList>
            <person name="Shunsuke S.S."/>
        </authorList>
    </citation>
    <scope>NUCLEOTIDE SEQUENCE [LARGE SCALE GENOMIC DNA]</scope>
    <source>
        <strain evidence="2 3">S-16</strain>
    </source>
</reference>
<feature type="signal peptide" evidence="1">
    <location>
        <begin position="1"/>
        <end position="23"/>
    </location>
</feature>
<reference evidence="2 3" key="1">
    <citation type="submission" date="2018-08" db="EMBL/GenBank/DDBJ databases">
        <authorList>
            <person name="Khan S.A."/>
            <person name="Jeon C.O."/>
            <person name="Chun B.H."/>
            <person name="Jeong S.E."/>
        </authorList>
    </citation>
    <scope>NUCLEOTIDE SEQUENCE [LARGE SCALE GENOMIC DNA]</scope>
    <source>
        <strain evidence="2 3">S-16</strain>
    </source>
</reference>
<dbReference type="AlphaFoldDB" id="A0A3N7HHZ2"/>
<feature type="chain" id="PRO_5018168484" evidence="1">
    <location>
        <begin position="24"/>
        <end position="248"/>
    </location>
</feature>
<accession>A0A3N7HHZ2</accession>
<evidence type="ECO:0000313" key="3">
    <source>
        <dbReference type="Proteomes" id="UP000267464"/>
    </source>
</evidence>
<keyword evidence="3" id="KW-1185">Reference proteome</keyword>
<dbReference type="RefSeq" id="WP_124543616.1">
    <property type="nucleotide sequence ID" value="NZ_QUSW01000010.1"/>
</dbReference>
<proteinExistence type="predicted"/>
<name>A0A3N7HHZ2_9BURK</name>
<evidence type="ECO:0000256" key="1">
    <source>
        <dbReference type="SAM" id="SignalP"/>
    </source>
</evidence>
<comment type="caution">
    <text evidence="2">The sequence shown here is derived from an EMBL/GenBank/DDBJ whole genome shotgun (WGS) entry which is preliminary data.</text>
</comment>
<protein>
    <submittedName>
        <fullName evidence="2">Uncharacterized protein</fullName>
    </submittedName>
</protein>
<sequence>MNRSTLTGWAWLLTAAAPVTALAADVLPTPGLYRVDSDTVRDLGGGSQHREHWDGATGDRTVTLIVTGHPPQTTTAKGPPATSCARIGKVLTVPPAVPGCTITPPDPKHPSSTTTACPGNTVTSTWRRIDDATWELKMDFVQTIMPPANAADPAIAMAMAGMTPAERERAKKGLEASMPTEAQRAEVARQMKAAMEAGTRSSDPEEAAFAREQLKRIYGPDGAGPGIATGTQTMQVLQRWTRIAPSCS</sequence>
<gene>
    <name evidence="2" type="ORF">DZC73_27615</name>
</gene>
<dbReference type="EMBL" id="QUSW01000010">
    <property type="protein sequence ID" value="RQP21674.1"/>
    <property type="molecule type" value="Genomic_DNA"/>
</dbReference>
<dbReference type="OrthoDB" id="8772272at2"/>
<organism evidence="2 3">
    <name type="scientific">Piscinibacter terrae</name>
    <dbReference type="NCBI Taxonomy" id="2496871"/>
    <lineage>
        <taxon>Bacteria</taxon>
        <taxon>Pseudomonadati</taxon>
        <taxon>Pseudomonadota</taxon>
        <taxon>Betaproteobacteria</taxon>
        <taxon>Burkholderiales</taxon>
        <taxon>Sphaerotilaceae</taxon>
        <taxon>Piscinibacter</taxon>
    </lineage>
</organism>
<evidence type="ECO:0000313" key="2">
    <source>
        <dbReference type="EMBL" id="RQP21674.1"/>
    </source>
</evidence>
<dbReference type="Proteomes" id="UP000267464">
    <property type="component" value="Unassembled WGS sequence"/>
</dbReference>
<keyword evidence="1" id="KW-0732">Signal</keyword>